<dbReference type="InterPro" id="IPR050712">
    <property type="entry name" value="NAD(P)H-dep_reductase"/>
</dbReference>
<dbReference type="Gene3D" id="3.40.50.360">
    <property type="match status" value="1"/>
</dbReference>
<dbReference type="GO" id="GO:0010181">
    <property type="term" value="F:FMN binding"/>
    <property type="evidence" value="ECO:0007669"/>
    <property type="project" value="TreeGrafter"/>
</dbReference>
<organism evidence="3 4">
    <name type="scientific">Pseudomonas taeanensis MS-3</name>
    <dbReference type="NCBI Taxonomy" id="1395571"/>
    <lineage>
        <taxon>Bacteria</taxon>
        <taxon>Pseudomonadati</taxon>
        <taxon>Pseudomonadota</taxon>
        <taxon>Gammaproteobacteria</taxon>
        <taxon>Pseudomonadales</taxon>
        <taxon>Pseudomonadaceae</taxon>
        <taxon>Pseudomonas</taxon>
    </lineage>
</organism>
<keyword evidence="1" id="KW-0288">FMN</keyword>
<dbReference type="InterPro" id="IPR029039">
    <property type="entry name" value="Flavoprotein-like_sf"/>
</dbReference>
<dbReference type="OrthoDB" id="5563352at2"/>
<evidence type="ECO:0000313" key="4">
    <source>
        <dbReference type="Proteomes" id="UP000030063"/>
    </source>
</evidence>
<dbReference type="RefSeq" id="WP_025163762.1">
    <property type="nucleotide sequence ID" value="NZ_AWSQ01000001.1"/>
</dbReference>
<dbReference type="InterPro" id="IPR005025">
    <property type="entry name" value="FMN_Rdtase-like_dom"/>
</dbReference>
<dbReference type="STRING" id="1395571.TMS3_0103050"/>
<dbReference type="AlphaFoldDB" id="A0A0A1YM51"/>
<dbReference type="GO" id="GO:0005829">
    <property type="term" value="C:cytosol"/>
    <property type="evidence" value="ECO:0007669"/>
    <property type="project" value="TreeGrafter"/>
</dbReference>
<dbReference type="eggNOG" id="COG0431">
    <property type="taxonomic scope" value="Bacteria"/>
</dbReference>
<dbReference type="EMBL" id="AWSQ01000001">
    <property type="protein sequence ID" value="KFX70940.1"/>
    <property type="molecule type" value="Genomic_DNA"/>
</dbReference>
<dbReference type="GO" id="GO:0016655">
    <property type="term" value="F:oxidoreductase activity, acting on NAD(P)H, quinone or similar compound as acceptor"/>
    <property type="evidence" value="ECO:0007669"/>
    <property type="project" value="UniProtKB-ARBA"/>
</dbReference>
<proteinExistence type="predicted"/>
<dbReference type="PANTHER" id="PTHR30543">
    <property type="entry name" value="CHROMATE REDUCTASE"/>
    <property type="match status" value="1"/>
</dbReference>
<evidence type="ECO:0000313" key="3">
    <source>
        <dbReference type="EMBL" id="KFX70940.1"/>
    </source>
</evidence>
<gene>
    <name evidence="3" type="ORF">TMS3_0103050</name>
</gene>
<protein>
    <submittedName>
        <fullName evidence="3">NADPH-dependent FMN reductase</fullName>
    </submittedName>
</protein>
<name>A0A0A1YM51_9PSED</name>
<comment type="caution">
    <text evidence="3">The sequence shown here is derived from an EMBL/GenBank/DDBJ whole genome shotgun (WGS) entry which is preliminary data.</text>
</comment>
<dbReference type="PANTHER" id="PTHR30543:SF31">
    <property type="entry name" value="NADPH-DEPENDENT AZOREDUCTASE AZR"/>
    <property type="match status" value="1"/>
</dbReference>
<sequence length="200" mass="21468">MSLKLVLLAGSSQPSSQSAKVAAYLQRRLLELGHCAPADLSLIDLGATPLPLWPAEDQAGAWADCAALLREADGLVLVSPEWHGMASPALKNFFVYAGRRELGHKPGLLVGVSAGVGGAYPLSELRASSYKNCRLCYVPEQLIVRQVDSVMNGDAPIDEADARIRARADWALQVLVHYAQAMRPLRTAIQFESAAFANGM</sequence>
<feature type="domain" description="NADPH-dependent FMN reductase-like" evidence="2">
    <location>
        <begin position="4"/>
        <end position="145"/>
    </location>
</feature>
<accession>A0A0A1YM51</accession>
<dbReference type="SUPFAM" id="SSF52218">
    <property type="entry name" value="Flavoproteins"/>
    <property type="match status" value="1"/>
</dbReference>
<dbReference type="Pfam" id="PF03358">
    <property type="entry name" value="FMN_red"/>
    <property type="match status" value="1"/>
</dbReference>
<keyword evidence="1" id="KW-0285">Flavoprotein</keyword>
<evidence type="ECO:0000256" key="1">
    <source>
        <dbReference type="ARBA" id="ARBA00022643"/>
    </source>
</evidence>
<reference evidence="3 4" key="1">
    <citation type="journal article" date="2014" name="Genome Announc.">
        <title>Draft Genome Sequence of Petroleum Oil-Degrading Marine Bacterium Pseudomonas taeanensis Strain MS-3, Isolated from a Crude Oil-Contaminated Seashore.</title>
        <authorList>
            <person name="Lee S.Y."/>
            <person name="Kim S.H."/>
            <person name="Lee D.G."/>
            <person name="Shin S."/>
            <person name="Yun S.H."/>
            <person name="Choi C.W."/>
            <person name="Chung Y.H."/>
            <person name="Choi J.S."/>
            <person name="Kahng H.Y."/>
            <person name="Kim S.I."/>
        </authorList>
    </citation>
    <scope>NUCLEOTIDE SEQUENCE [LARGE SCALE GENOMIC DNA]</scope>
    <source>
        <strain evidence="3 4">MS-3</strain>
    </source>
</reference>
<keyword evidence="4" id="KW-1185">Reference proteome</keyword>
<evidence type="ECO:0000259" key="2">
    <source>
        <dbReference type="Pfam" id="PF03358"/>
    </source>
</evidence>
<dbReference type="Proteomes" id="UP000030063">
    <property type="component" value="Unassembled WGS sequence"/>
</dbReference>